<evidence type="ECO:0000313" key="1">
    <source>
        <dbReference type="EMBL" id="CAG8543691.1"/>
    </source>
</evidence>
<sequence length="40" mass="4498">MEIAKTSTKLQTTEIGEITRANASCGYQNQQPFNPNQKQQ</sequence>
<protein>
    <submittedName>
        <fullName evidence="1">15611_t:CDS:1</fullName>
    </submittedName>
</protein>
<evidence type="ECO:0000313" key="2">
    <source>
        <dbReference type="Proteomes" id="UP000789405"/>
    </source>
</evidence>
<dbReference type="AlphaFoldDB" id="A0A9N9AVF9"/>
<keyword evidence="2" id="KW-1185">Reference proteome</keyword>
<gene>
    <name evidence="1" type="ORF">DERYTH_LOCUS4928</name>
</gene>
<dbReference type="EMBL" id="CAJVPY010001971">
    <property type="protein sequence ID" value="CAG8543691.1"/>
    <property type="molecule type" value="Genomic_DNA"/>
</dbReference>
<reference evidence="1" key="1">
    <citation type="submission" date="2021-06" db="EMBL/GenBank/DDBJ databases">
        <authorList>
            <person name="Kallberg Y."/>
            <person name="Tangrot J."/>
            <person name="Rosling A."/>
        </authorList>
    </citation>
    <scope>NUCLEOTIDE SEQUENCE</scope>
    <source>
        <strain evidence="1">MA453B</strain>
    </source>
</reference>
<name>A0A9N9AVF9_9GLOM</name>
<dbReference type="Proteomes" id="UP000789405">
    <property type="component" value="Unassembled WGS sequence"/>
</dbReference>
<proteinExistence type="predicted"/>
<accession>A0A9N9AVF9</accession>
<comment type="caution">
    <text evidence="1">The sequence shown here is derived from an EMBL/GenBank/DDBJ whole genome shotgun (WGS) entry which is preliminary data.</text>
</comment>
<organism evidence="1 2">
    <name type="scientific">Dentiscutata erythropus</name>
    <dbReference type="NCBI Taxonomy" id="1348616"/>
    <lineage>
        <taxon>Eukaryota</taxon>
        <taxon>Fungi</taxon>
        <taxon>Fungi incertae sedis</taxon>
        <taxon>Mucoromycota</taxon>
        <taxon>Glomeromycotina</taxon>
        <taxon>Glomeromycetes</taxon>
        <taxon>Diversisporales</taxon>
        <taxon>Gigasporaceae</taxon>
        <taxon>Dentiscutata</taxon>
    </lineage>
</organism>